<dbReference type="InterPro" id="IPR029526">
    <property type="entry name" value="PGBD"/>
</dbReference>
<feature type="domain" description="PiggyBac transposable element-derived protein" evidence="1">
    <location>
        <begin position="52"/>
        <end position="134"/>
    </location>
</feature>
<protein>
    <recommendedName>
        <fullName evidence="1">PiggyBac transposable element-derived protein domain-containing protein</fullName>
    </recommendedName>
</protein>
<name>A0ABQ9I224_9NEOP</name>
<dbReference type="Pfam" id="PF13843">
    <property type="entry name" value="DDE_Tnp_1_7"/>
    <property type="match status" value="2"/>
</dbReference>
<dbReference type="EMBL" id="JARBHB010000003">
    <property type="protein sequence ID" value="KAJ8890320.1"/>
    <property type="molecule type" value="Genomic_DNA"/>
</dbReference>
<accession>A0ABQ9I224</accession>
<sequence length="272" mass="31754">MHLGVIKDKIWFQKQSWEKRERNFWKKIEHFDPLPPAPAHEPETIQALNLPPQDYMRKYLPEDLFSIISDCTNRRYFKECGIELKCTLQEIKIFFTATVMMSYLGYPRVCMYWAGKTKVSGIAEKMNRDRYLTIRNKRQVPKMIWNDCQLNPKNKNISINEQMVPFCGLIKSKPNPCVMKIFVVAAPDGLPLDFFFIRRGDPIVEEDNLQCLGVGGKAVMRLTQNLPTGDFIYIGRFFTSMHLLDLLHLEAQCTGTVQRVRIPRNTKLMTDK</sequence>
<gene>
    <name evidence="2" type="ORF">PR048_009828</name>
</gene>
<dbReference type="Proteomes" id="UP001159363">
    <property type="component" value="Chromosome 3"/>
</dbReference>
<feature type="domain" description="PiggyBac transposable element-derived protein" evidence="1">
    <location>
        <begin position="159"/>
        <end position="264"/>
    </location>
</feature>
<dbReference type="PANTHER" id="PTHR47272:SF1">
    <property type="entry name" value="PIGGYBAC TRANSPOSABLE ELEMENT-DERIVED PROTEIN 3-LIKE"/>
    <property type="match status" value="1"/>
</dbReference>
<evidence type="ECO:0000259" key="1">
    <source>
        <dbReference type="Pfam" id="PF13843"/>
    </source>
</evidence>
<reference evidence="2 3" key="1">
    <citation type="submission" date="2023-02" db="EMBL/GenBank/DDBJ databases">
        <title>LHISI_Scaffold_Assembly.</title>
        <authorList>
            <person name="Stuart O.P."/>
            <person name="Cleave R."/>
            <person name="Magrath M.J.L."/>
            <person name="Mikheyev A.S."/>
        </authorList>
    </citation>
    <scope>NUCLEOTIDE SEQUENCE [LARGE SCALE GENOMIC DNA]</scope>
    <source>
        <strain evidence="2">Daus_M_001</strain>
        <tissue evidence="2">Leg muscle</tissue>
    </source>
</reference>
<dbReference type="PANTHER" id="PTHR47272">
    <property type="entry name" value="DDE_TNP_1_7 DOMAIN-CONTAINING PROTEIN"/>
    <property type="match status" value="1"/>
</dbReference>
<evidence type="ECO:0000313" key="2">
    <source>
        <dbReference type="EMBL" id="KAJ8890320.1"/>
    </source>
</evidence>
<proteinExistence type="predicted"/>
<keyword evidence="3" id="KW-1185">Reference proteome</keyword>
<evidence type="ECO:0000313" key="3">
    <source>
        <dbReference type="Proteomes" id="UP001159363"/>
    </source>
</evidence>
<comment type="caution">
    <text evidence="2">The sequence shown here is derived from an EMBL/GenBank/DDBJ whole genome shotgun (WGS) entry which is preliminary data.</text>
</comment>
<organism evidence="2 3">
    <name type="scientific">Dryococelus australis</name>
    <dbReference type="NCBI Taxonomy" id="614101"/>
    <lineage>
        <taxon>Eukaryota</taxon>
        <taxon>Metazoa</taxon>
        <taxon>Ecdysozoa</taxon>
        <taxon>Arthropoda</taxon>
        <taxon>Hexapoda</taxon>
        <taxon>Insecta</taxon>
        <taxon>Pterygota</taxon>
        <taxon>Neoptera</taxon>
        <taxon>Polyneoptera</taxon>
        <taxon>Phasmatodea</taxon>
        <taxon>Verophasmatodea</taxon>
        <taxon>Anareolatae</taxon>
        <taxon>Phasmatidae</taxon>
        <taxon>Eurycanthinae</taxon>
        <taxon>Dryococelus</taxon>
    </lineage>
</organism>